<accession>A0A0A9DX24</accession>
<dbReference type="AlphaFoldDB" id="A0A0A9DX24"/>
<reference evidence="2" key="1">
    <citation type="submission" date="2014-09" db="EMBL/GenBank/DDBJ databases">
        <authorList>
            <person name="Magalhaes I.L.F."/>
            <person name="Oliveira U."/>
            <person name="Santos F.R."/>
            <person name="Vidigal T.H.D.A."/>
            <person name="Brescovit A.D."/>
            <person name="Santos A.J."/>
        </authorList>
    </citation>
    <scope>NUCLEOTIDE SEQUENCE</scope>
    <source>
        <tissue evidence="2">Shoot tissue taken approximately 20 cm above the soil surface</tissue>
    </source>
</reference>
<organism evidence="2">
    <name type="scientific">Arundo donax</name>
    <name type="common">Giant reed</name>
    <name type="synonym">Donax arundinaceus</name>
    <dbReference type="NCBI Taxonomy" id="35708"/>
    <lineage>
        <taxon>Eukaryota</taxon>
        <taxon>Viridiplantae</taxon>
        <taxon>Streptophyta</taxon>
        <taxon>Embryophyta</taxon>
        <taxon>Tracheophyta</taxon>
        <taxon>Spermatophyta</taxon>
        <taxon>Magnoliopsida</taxon>
        <taxon>Liliopsida</taxon>
        <taxon>Poales</taxon>
        <taxon>Poaceae</taxon>
        <taxon>PACMAD clade</taxon>
        <taxon>Arundinoideae</taxon>
        <taxon>Arundineae</taxon>
        <taxon>Arundo</taxon>
    </lineage>
</organism>
<proteinExistence type="predicted"/>
<name>A0A0A9DX24_ARUDO</name>
<sequence length="61" mass="6394">MPSSRMRHASLMTGKNTISPMSLSSSFISSGSGVAPAILLDFSTYFMISGSGIAFLLSAYL</sequence>
<feature type="transmembrane region" description="Helical" evidence="1">
    <location>
        <begin position="43"/>
        <end position="60"/>
    </location>
</feature>
<evidence type="ECO:0000256" key="1">
    <source>
        <dbReference type="SAM" id="Phobius"/>
    </source>
</evidence>
<keyword evidence="1" id="KW-0812">Transmembrane</keyword>
<protein>
    <submittedName>
        <fullName evidence="2">Uncharacterized protein</fullName>
    </submittedName>
</protein>
<evidence type="ECO:0000313" key="2">
    <source>
        <dbReference type="EMBL" id="JAD91248.1"/>
    </source>
</evidence>
<reference evidence="2" key="2">
    <citation type="journal article" date="2015" name="Data Brief">
        <title>Shoot transcriptome of the giant reed, Arundo donax.</title>
        <authorList>
            <person name="Barrero R.A."/>
            <person name="Guerrero F.D."/>
            <person name="Moolhuijzen P."/>
            <person name="Goolsby J.A."/>
            <person name="Tidwell J."/>
            <person name="Bellgard S.E."/>
            <person name="Bellgard M.I."/>
        </authorList>
    </citation>
    <scope>NUCLEOTIDE SEQUENCE</scope>
    <source>
        <tissue evidence="2">Shoot tissue taken approximately 20 cm above the soil surface</tissue>
    </source>
</reference>
<dbReference type="EMBL" id="GBRH01206647">
    <property type="protein sequence ID" value="JAD91248.1"/>
    <property type="molecule type" value="Transcribed_RNA"/>
</dbReference>
<keyword evidence="1" id="KW-1133">Transmembrane helix</keyword>
<keyword evidence="1" id="KW-0472">Membrane</keyword>